<reference evidence="2 3" key="1">
    <citation type="submission" date="2020-08" db="EMBL/GenBank/DDBJ databases">
        <title>Genomic Encyclopedia of Type Strains, Phase III (KMG-III): the genomes of soil and plant-associated and newly described type strains.</title>
        <authorList>
            <person name="Whitman W."/>
        </authorList>
    </citation>
    <scope>NUCLEOTIDE SEQUENCE [LARGE SCALE GENOMIC DNA]</scope>
    <source>
        <strain evidence="2 3">CECT 3287</strain>
    </source>
</reference>
<evidence type="ECO:0000259" key="1">
    <source>
        <dbReference type="Pfam" id="PF14317"/>
    </source>
</evidence>
<dbReference type="InterPro" id="IPR025588">
    <property type="entry name" value="YcxB-like_C"/>
</dbReference>
<dbReference type="EMBL" id="JACHXF010000018">
    <property type="protein sequence ID" value="MBB3099272.1"/>
    <property type="molecule type" value="Genomic_DNA"/>
</dbReference>
<dbReference type="Proteomes" id="UP000590749">
    <property type="component" value="Unassembled WGS sequence"/>
</dbReference>
<dbReference type="RefSeq" id="WP_183225340.1">
    <property type="nucleotide sequence ID" value="NZ_BMPW01000021.1"/>
</dbReference>
<dbReference type="AlphaFoldDB" id="A0A7W5AMZ7"/>
<keyword evidence="3" id="KW-1185">Reference proteome</keyword>
<evidence type="ECO:0000313" key="3">
    <source>
        <dbReference type="Proteomes" id="UP000590749"/>
    </source>
</evidence>
<sequence>MFWHQQRQTQAHPVRYEIDETGVRIQSAHSDSRIAWAGLTWVRTRRHAWLLKNGVVQSAIPRAAFSPEDQAAVDAFLTKGAVRIKA</sequence>
<proteinExistence type="predicted"/>
<protein>
    <recommendedName>
        <fullName evidence="1">YcxB-like C-terminal domain-containing protein</fullName>
    </recommendedName>
</protein>
<evidence type="ECO:0000313" key="2">
    <source>
        <dbReference type="EMBL" id="MBB3099272.1"/>
    </source>
</evidence>
<name>A0A7W5AMZ7_9ACTN</name>
<feature type="domain" description="YcxB-like C-terminal" evidence="1">
    <location>
        <begin position="18"/>
        <end position="77"/>
    </location>
</feature>
<gene>
    <name evidence="2" type="ORF">FHR83_006978</name>
</gene>
<accession>A0A7W5AMZ7</accession>
<dbReference type="Pfam" id="PF14317">
    <property type="entry name" value="YcxB"/>
    <property type="match status" value="1"/>
</dbReference>
<organism evidence="2 3">
    <name type="scientific">Actinoplanes campanulatus</name>
    <dbReference type="NCBI Taxonomy" id="113559"/>
    <lineage>
        <taxon>Bacteria</taxon>
        <taxon>Bacillati</taxon>
        <taxon>Actinomycetota</taxon>
        <taxon>Actinomycetes</taxon>
        <taxon>Micromonosporales</taxon>
        <taxon>Micromonosporaceae</taxon>
        <taxon>Actinoplanes</taxon>
    </lineage>
</organism>
<comment type="caution">
    <text evidence="2">The sequence shown here is derived from an EMBL/GenBank/DDBJ whole genome shotgun (WGS) entry which is preliminary data.</text>
</comment>